<proteinExistence type="predicted"/>
<dbReference type="RefSeq" id="WP_263992583.1">
    <property type="nucleotide sequence ID" value="NZ_CP087994.1"/>
</dbReference>
<name>A0ABY6HBB0_9FIRM</name>
<evidence type="ECO:0000313" key="1">
    <source>
        <dbReference type="EMBL" id="UYO61792.1"/>
    </source>
</evidence>
<dbReference type="Proteomes" id="UP001163550">
    <property type="component" value="Chromosome"/>
</dbReference>
<keyword evidence="2" id="KW-1185">Reference proteome</keyword>
<reference evidence="1" key="1">
    <citation type="submission" date="2021-11" db="EMBL/GenBank/DDBJ databases">
        <title>Isoprene-degrading acetogen.</title>
        <authorList>
            <person name="Yang Y."/>
            <person name="Jin H."/>
            <person name="Yan J."/>
        </authorList>
    </citation>
    <scope>NUCLEOTIDE SEQUENCE</scope>
    <source>
        <strain evidence="1">Berkeley</strain>
    </source>
</reference>
<evidence type="ECO:0000313" key="2">
    <source>
        <dbReference type="Proteomes" id="UP001163550"/>
    </source>
</evidence>
<sequence>MATIKTQNNRRNAANDGWDVIHQETSADLVLFSDGSNAEKLNALRTATITTTWTGSAPPYTQTITVSGITANDKPIISPVYSTTLATALLEKEAWNLVGKIETAANSIIVTCFEDKPVTAVNIQIKGA</sequence>
<gene>
    <name evidence="1" type="ORF">LNN31_13505</name>
</gene>
<accession>A0ABY6HBB0</accession>
<protein>
    <recommendedName>
        <fullName evidence="3">Phage tail protein</fullName>
    </recommendedName>
</protein>
<dbReference type="EMBL" id="CP087994">
    <property type="protein sequence ID" value="UYO61792.1"/>
    <property type="molecule type" value="Genomic_DNA"/>
</dbReference>
<evidence type="ECO:0008006" key="3">
    <source>
        <dbReference type="Google" id="ProtNLM"/>
    </source>
</evidence>
<organism evidence="1 2">
    <name type="scientific">Acetobacterium wieringae</name>
    <dbReference type="NCBI Taxonomy" id="52694"/>
    <lineage>
        <taxon>Bacteria</taxon>
        <taxon>Bacillati</taxon>
        <taxon>Bacillota</taxon>
        <taxon>Clostridia</taxon>
        <taxon>Eubacteriales</taxon>
        <taxon>Eubacteriaceae</taxon>
        <taxon>Acetobacterium</taxon>
    </lineage>
</organism>